<protein>
    <submittedName>
        <fullName evidence="1">Uncharacterized protein</fullName>
    </submittedName>
</protein>
<accession>A0ABQ6T481</accession>
<reference evidence="1 2" key="1">
    <citation type="journal article" date="2020" name="Antonie Van Leeuwenhoek">
        <title>Stenotrophomonas cyclobalanopsidis sp. nov., isolated from the leaf spot disease of Cyclobalanopsis patelliformis.</title>
        <authorList>
            <person name="Bian D.R."/>
            <person name="Xue H."/>
            <person name="Piao C.G."/>
            <person name="Li Y."/>
        </authorList>
    </citation>
    <scope>NUCLEOTIDE SEQUENCE [LARGE SCALE GENOMIC DNA]</scope>
    <source>
        <strain evidence="1 2">TPQG1-4</strain>
    </source>
</reference>
<dbReference type="Proteomes" id="UP000326367">
    <property type="component" value="Unassembled WGS sequence"/>
</dbReference>
<evidence type="ECO:0000313" key="2">
    <source>
        <dbReference type="Proteomes" id="UP000326367"/>
    </source>
</evidence>
<sequence>MTATQQTKELPIAYACPVLRDAVRTLEAIAVEAVWIPNAAKAVPLAQASTALLDLYARLPRVQDLRVFEAPVAAWYASLRSSFQEGDTPLCDTTKARLAHAAQLLQLVRGQSGTGIDPADPWRGLYDPARLPARDSHGEVLCHPDVPAWADGRESSLLPLFYAQGFDLVVVEAEFEEESVGTGVYANIQQMIDWNPEGPGADWRLVWLGETEDGLAAWFVRPLAISALEKMGARA</sequence>
<dbReference type="EMBL" id="VYKI01000003">
    <property type="protein sequence ID" value="KAA9003510.1"/>
    <property type="molecule type" value="Genomic_DNA"/>
</dbReference>
<dbReference type="RefSeq" id="WP_150453614.1">
    <property type="nucleotide sequence ID" value="NZ_VYKI01000003.1"/>
</dbReference>
<keyword evidence="2" id="KW-1185">Reference proteome</keyword>
<gene>
    <name evidence="1" type="ORF">FJU31_04190</name>
</gene>
<evidence type="ECO:0000313" key="1">
    <source>
        <dbReference type="EMBL" id="KAA9003510.1"/>
    </source>
</evidence>
<organism evidence="1 2">
    <name type="scientific">Stenotrophomonas cyclobalanopsidis</name>
    <dbReference type="NCBI Taxonomy" id="2771362"/>
    <lineage>
        <taxon>Bacteria</taxon>
        <taxon>Pseudomonadati</taxon>
        <taxon>Pseudomonadota</taxon>
        <taxon>Gammaproteobacteria</taxon>
        <taxon>Lysobacterales</taxon>
        <taxon>Lysobacteraceae</taxon>
        <taxon>Stenotrophomonas</taxon>
    </lineage>
</organism>
<proteinExistence type="predicted"/>
<comment type="caution">
    <text evidence="1">The sequence shown here is derived from an EMBL/GenBank/DDBJ whole genome shotgun (WGS) entry which is preliminary data.</text>
</comment>
<name>A0ABQ6T481_9GAMM</name>